<dbReference type="OrthoDB" id="9797097at2"/>
<dbReference type="InterPro" id="IPR011006">
    <property type="entry name" value="CheY-like_superfamily"/>
</dbReference>
<dbReference type="SMART" id="SM00342">
    <property type="entry name" value="HTH_ARAC"/>
    <property type="match status" value="1"/>
</dbReference>
<dbReference type="Gene3D" id="2.60.40.10">
    <property type="entry name" value="Immunoglobulins"/>
    <property type="match status" value="1"/>
</dbReference>
<feature type="domain" description="HTH araC/xylS-type" evidence="14">
    <location>
        <begin position="1274"/>
        <end position="1373"/>
    </location>
</feature>
<dbReference type="InterPro" id="IPR018060">
    <property type="entry name" value="HTH_AraC"/>
</dbReference>
<reference evidence="17 18" key="2">
    <citation type="submission" date="2019-09" db="EMBL/GenBank/DDBJ databases">
        <title>A bacterium isolated from glacier soil.</title>
        <authorList>
            <person name="Liu Q."/>
        </authorList>
    </citation>
    <scope>NUCLEOTIDE SEQUENCE [LARGE SCALE GENOMIC DNA]</scope>
    <source>
        <strain evidence="17 18">MDT1-10-3</strain>
    </source>
</reference>
<evidence type="ECO:0000256" key="8">
    <source>
        <dbReference type="ARBA" id="ARBA00023012"/>
    </source>
</evidence>
<evidence type="ECO:0000256" key="13">
    <source>
        <dbReference type="SAM" id="SignalP"/>
    </source>
</evidence>
<dbReference type="GO" id="GO:0000155">
    <property type="term" value="F:phosphorelay sensor kinase activity"/>
    <property type="evidence" value="ECO:0007669"/>
    <property type="project" value="InterPro"/>
</dbReference>
<dbReference type="Pfam" id="PF12833">
    <property type="entry name" value="HTH_18"/>
    <property type="match status" value="1"/>
</dbReference>
<dbReference type="SUPFAM" id="SSF46689">
    <property type="entry name" value="Homeodomain-like"/>
    <property type="match status" value="1"/>
</dbReference>
<dbReference type="SUPFAM" id="SSF52172">
    <property type="entry name" value="CheY-like"/>
    <property type="match status" value="1"/>
</dbReference>
<feature type="signal peptide" evidence="13">
    <location>
        <begin position="1"/>
        <end position="20"/>
    </location>
</feature>
<dbReference type="PRINTS" id="PR00344">
    <property type="entry name" value="BCTRLSENSOR"/>
</dbReference>
<evidence type="ECO:0000256" key="3">
    <source>
        <dbReference type="ARBA" id="ARBA00022553"/>
    </source>
</evidence>
<name>A0A5M8QKC3_9BACT</name>
<sequence>MRFLLTIALALILGMNQEQAFANLPDQRRFLHLDVNNGLSHNQANCFMKDRQGYIWVGTSYGLNRFDGYGLKVYRHNSRSKASLRDNNISRLFEDPEGNIWIVSQKGITVYYPGQDRFNREYASLLKKYSLPQAPVENIVQDKTGNYWFLQTGQGLSRYTPKTKTSTQVKAASPEAGQINSIAFSRKGDLWVLFASGLLEKLNPQTLQVEARETGLQKKFKGRAMGYAFTIDRDDELWLYSLYESIGAFLYSPALKTFRQFHENSAQARLNSNLVRGIVENEDGTLWLATDHGGINIVSKKDFSVQYVLNYPEVKNSLSHNSLISIYKDREGIIWLGTYKKGVNYYHKNLLRFQHHQNQLLVKGSLPYDDINRFVEDRQGNLWMGTNGGGLLYWNRATGQYTRYQHNPQDPASLSSNVIVSLLLDKEQNLWIGTYLGGLNKFDGKRFTRFGRQTQNGVVLGDDNIWELFQDHQGRLWVGTMREGLQQFNPASGAFQSFRRTATRPGTTTAYVAAIAQDQQGNLWIGGDLGVEVLHVASNKVVHFQNDPENPESLSSNGIISIFRDSRQNMWVGTTEGLNLYDLKSNSFRLFTKENGLADNIILNILEDRHHDLWVSTPSGISKLEISGRSAREISFVTRTYDEFDGLQGKAFNENAAYLTRKGELVFGGPNGFNLFQPDNLSTNQEVPSIVFTDFQLFSKSLKVGEKVDGRVILDQALSNTRQITLQHDQNMFTVEFAALNFFHSEKNRYQYKLEGFDKEWHTTDANNRRITYTNLDPGRYQLQVRAANNDGVWNKKGISLAIEVEVPFWRTDGAYVAYVLLAFLLLLLVRQVEQQKAKARFELERERHQVKHVRELHLMKIKFFTNISHEFRTPLTLILAPLERLLATTQEPEQQKQFQMINRNAKRLLHLVNQLLDFRKLEVEEVAFTPSHGNIIKFIKEAVYSFSDLSEKNNVRLSFESGTQELHTVFDMDKLGKILFNLLSNAFKFTPEDGTIKVEVNCQANDSAAPKLHLLEIKVSDTGIGISPENQEKIFDRFFREDVPNNLVNQGSGIGLCLTKEFVKIHGGLIGVQSEPGKGSCFTVTLPVQVTGAVVETTEGEEAILVAQETEVVKRAPVEAQEHPLVVLLVEDSEDFRAYLKDNLSTHFQVLEGKNGKEGWQKALSCRPDLIVSDLMMPELNGIDFCKKIKADARTSHIPFILLTAQTSEEQKLKGLGIGANDYITKPFNFELLLSRMSNLITQCQLLQKTYERKISVQTSAIDIVSLDDKLIQRAIALVERNIDSTEFSVELMSKELGMSRVYLYKKIVALTGQSPVEFIRKIRLERATQLLEKSQLTVAEVAYAVGFNNPRYFSKYFKEQYGMLPSVYAESRQSIPIT</sequence>
<keyword evidence="13" id="KW-0732">Signal</keyword>
<dbReference type="FunFam" id="3.30.565.10:FF:000037">
    <property type="entry name" value="Hybrid sensor histidine kinase/response regulator"/>
    <property type="match status" value="1"/>
</dbReference>
<dbReference type="CDD" id="cd17574">
    <property type="entry name" value="REC_OmpR"/>
    <property type="match status" value="1"/>
</dbReference>
<comment type="caution">
    <text evidence="17">The sequence shown here is derived from an EMBL/GenBank/DDBJ whole genome shotgun (WGS) entry which is preliminary data.</text>
</comment>
<comment type="catalytic activity">
    <reaction evidence="1">
        <text>ATP + protein L-histidine = ADP + protein N-phospho-L-histidine.</text>
        <dbReference type="EC" id="2.7.13.3"/>
    </reaction>
</comment>
<dbReference type="InterPro" id="IPR009057">
    <property type="entry name" value="Homeodomain-like_sf"/>
</dbReference>
<proteinExistence type="predicted"/>
<organism evidence="17 18">
    <name type="scientific">Rufibacter glacialis</name>
    <dbReference type="NCBI Taxonomy" id="1259555"/>
    <lineage>
        <taxon>Bacteria</taxon>
        <taxon>Pseudomonadati</taxon>
        <taxon>Bacteroidota</taxon>
        <taxon>Cytophagia</taxon>
        <taxon>Cytophagales</taxon>
        <taxon>Hymenobacteraceae</taxon>
        <taxon>Rufibacter</taxon>
    </lineage>
</organism>
<dbReference type="Pfam" id="PF00072">
    <property type="entry name" value="Response_reg"/>
    <property type="match status" value="1"/>
</dbReference>
<evidence type="ECO:0000256" key="4">
    <source>
        <dbReference type="ARBA" id="ARBA00022679"/>
    </source>
</evidence>
<keyword evidence="7" id="KW-0067">ATP-binding</keyword>
<dbReference type="InterPro" id="IPR011047">
    <property type="entry name" value="Quinoprotein_ADH-like_sf"/>
</dbReference>
<dbReference type="GO" id="GO:0043565">
    <property type="term" value="F:sequence-specific DNA binding"/>
    <property type="evidence" value="ECO:0007669"/>
    <property type="project" value="InterPro"/>
</dbReference>
<protein>
    <recommendedName>
        <fullName evidence="2">histidine kinase</fullName>
        <ecNumber evidence="2">2.7.13.3</ecNumber>
    </recommendedName>
</protein>
<keyword evidence="4" id="KW-0808">Transferase</keyword>
<evidence type="ECO:0000313" key="18">
    <source>
        <dbReference type="Proteomes" id="UP000323866"/>
    </source>
</evidence>
<evidence type="ECO:0000256" key="5">
    <source>
        <dbReference type="ARBA" id="ARBA00022741"/>
    </source>
</evidence>
<dbReference type="CDD" id="cd00082">
    <property type="entry name" value="HisKA"/>
    <property type="match status" value="1"/>
</dbReference>
<evidence type="ECO:0000256" key="6">
    <source>
        <dbReference type="ARBA" id="ARBA00022777"/>
    </source>
</evidence>
<dbReference type="Gene3D" id="3.40.50.2300">
    <property type="match status" value="1"/>
</dbReference>
<dbReference type="SMART" id="SM00448">
    <property type="entry name" value="REC"/>
    <property type="match status" value="1"/>
</dbReference>
<dbReference type="Pfam" id="PF07495">
    <property type="entry name" value="Y_Y_Y"/>
    <property type="match status" value="1"/>
</dbReference>
<dbReference type="PROSITE" id="PS00041">
    <property type="entry name" value="HTH_ARAC_FAMILY_1"/>
    <property type="match status" value="1"/>
</dbReference>
<evidence type="ECO:0000259" key="14">
    <source>
        <dbReference type="PROSITE" id="PS01124"/>
    </source>
</evidence>
<dbReference type="FunFam" id="1.10.287.130:FF:000034">
    <property type="entry name" value="Two-component system sensor histidine kinase/response regulator"/>
    <property type="match status" value="1"/>
</dbReference>
<feature type="domain" description="Response regulatory" evidence="16">
    <location>
        <begin position="1127"/>
        <end position="1242"/>
    </location>
</feature>
<dbReference type="EC" id="2.7.13.3" evidence="2"/>
<dbReference type="PROSITE" id="PS01124">
    <property type="entry name" value="HTH_ARAC_FAMILY_2"/>
    <property type="match status" value="1"/>
</dbReference>
<dbReference type="EMBL" id="VKKZ01000019">
    <property type="protein sequence ID" value="KAA6435601.1"/>
    <property type="molecule type" value="Genomic_DNA"/>
</dbReference>
<evidence type="ECO:0000259" key="15">
    <source>
        <dbReference type="PROSITE" id="PS50109"/>
    </source>
</evidence>
<dbReference type="SMART" id="SM00387">
    <property type="entry name" value="HATPase_c"/>
    <property type="match status" value="1"/>
</dbReference>
<evidence type="ECO:0000256" key="9">
    <source>
        <dbReference type="ARBA" id="ARBA00023015"/>
    </source>
</evidence>
<dbReference type="CDD" id="cd00146">
    <property type="entry name" value="PKD"/>
    <property type="match status" value="1"/>
</dbReference>
<evidence type="ECO:0000256" key="12">
    <source>
        <dbReference type="PROSITE-ProRule" id="PRU00169"/>
    </source>
</evidence>
<evidence type="ECO:0000256" key="10">
    <source>
        <dbReference type="ARBA" id="ARBA00023125"/>
    </source>
</evidence>
<dbReference type="GO" id="GO:0003700">
    <property type="term" value="F:DNA-binding transcription factor activity"/>
    <property type="evidence" value="ECO:0007669"/>
    <property type="project" value="InterPro"/>
</dbReference>
<feature type="chain" id="PRO_5024349028" description="histidine kinase" evidence="13">
    <location>
        <begin position="21"/>
        <end position="1380"/>
    </location>
</feature>
<reference evidence="17 18" key="1">
    <citation type="submission" date="2019-07" db="EMBL/GenBank/DDBJ databases">
        <authorList>
            <person name="Qu J.-H."/>
        </authorList>
    </citation>
    <scope>NUCLEOTIDE SEQUENCE [LARGE SCALE GENOMIC DNA]</scope>
    <source>
        <strain evidence="17 18">MDT1-10-3</strain>
    </source>
</reference>
<dbReference type="InterPro" id="IPR015943">
    <property type="entry name" value="WD40/YVTN_repeat-like_dom_sf"/>
</dbReference>
<dbReference type="PANTHER" id="PTHR43547">
    <property type="entry name" value="TWO-COMPONENT HISTIDINE KINASE"/>
    <property type="match status" value="1"/>
</dbReference>
<dbReference type="Pfam" id="PF07494">
    <property type="entry name" value="Reg_prop"/>
    <property type="match status" value="8"/>
</dbReference>
<dbReference type="InterPro" id="IPR011110">
    <property type="entry name" value="Reg_prop"/>
</dbReference>
<dbReference type="PANTHER" id="PTHR43547:SF2">
    <property type="entry name" value="HYBRID SIGNAL TRANSDUCTION HISTIDINE KINASE C"/>
    <property type="match status" value="1"/>
</dbReference>
<dbReference type="PROSITE" id="PS50110">
    <property type="entry name" value="RESPONSE_REGULATORY"/>
    <property type="match status" value="1"/>
</dbReference>
<dbReference type="Pfam" id="PF00512">
    <property type="entry name" value="HisKA"/>
    <property type="match status" value="1"/>
</dbReference>
<dbReference type="FunFam" id="2.60.40.10:FF:000791">
    <property type="entry name" value="Two-component system sensor histidine kinase/response regulator"/>
    <property type="match status" value="1"/>
</dbReference>
<evidence type="ECO:0000256" key="1">
    <source>
        <dbReference type="ARBA" id="ARBA00000085"/>
    </source>
</evidence>
<feature type="domain" description="Histidine kinase" evidence="15">
    <location>
        <begin position="867"/>
        <end position="1091"/>
    </location>
</feature>
<dbReference type="Gene3D" id="1.10.287.130">
    <property type="match status" value="1"/>
</dbReference>
<dbReference type="SUPFAM" id="SSF50998">
    <property type="entry name" value="Quinoprotein alcohol dehydrogenase-like"/>
    <property type="match status" value="1"/>
</dbReference>
<dbReference type="InterPro" id="IPR001789">
    <property type="entry name" value="Sig_transdc_resp-reg_receiver"/>
</dbReference>
<keyword evidence="6" id="KW-0418">Kinase</keyword>
<dbReference type="InterPro" id="IPR004358">
    <property type="entry name" value="Sig_transdc_His_kin-like_C"/>
</dbReference>
<dbReference type="Pfam" id="PF02518">
    <property type="entry name" value="HATPase_c"/>
    <property type="match status" value="1"/>
</dbReference>
<keyword evidence="5" id="KW-0547">Nucleotide-binding</keyword>
<dbReference type="Proteomes" id="UP000323866">
    <property type="component" value="Unassembled WGS sequence"/>
</dbReference>
<keyword evidence="9" id="KW-0805">Transcription regulation</keyword>
<evidence type="ECO:0000256" key="7">
    <source>
        <dbReference type="ARBA" id="ARBA00022840"/>
    </source>
</evidence>
<accession>A0A5M8QKC3</accession>
<dbReference type="SUPFAM" id="SSF55874">
    <property type="entry name" value="ATPase domain of HSP90 chaperone/DNA topoisomerase II/histidine kinase"/>
    <property type="match status" value="1"/>
</dbReference>
<evidence type="ECO:0000259" key="16">
    <source>
        <dbReference type="PROSITE" id="PS50110"/>
    </source>
</evidence>
<dbReference type="PROSITE" id="PS50109">
    <property type="entry name" value="HIS_KIN"/>
    <property type="match status" value="1"/>
</dbReference>
<dbReference type="InterPro" id="IPR005467">
    <property type="entry name" value="His_kinase_dom"/>
</dbReference>
<keyword evidence="10" id="KW-0238">DNA-binding</keyword>
<dbReference type="Gene3D" id="1.10.10.60">
    <property type="entry name" value="Homeodomain-like"/>
    <property type="match status" value="2"/>
</dbReference>
<dbReference type="SUPFAM" id="SSF47384">
    <property type="entry name" value="Homodimeric domain of signal transducing histidine kinase"/>
    <property type="match status" value="1"/>
</dbReference>
<dbReference type="InterPro" id="IPR011123">
    <property type="entry name" value="Y_Y_Y"/>
</dbReference>
<dbReference type="InterPro" id="IPR013783">
    <property type="entry name" value="Ig-like_fold"/>
</dbReference>
<dbReference type="SMART" id="SM00388">
    <property type="entry name" value="HisKA"/>
    <property type="match status" value="1"/>
</dbReference>
<evidence type="ECO:0000256" key="2">
    <source>
        <dbReference type="ARBA" id="ARBA00012438"/>
    </source>
</evidence>
<keyword evidence="3 12" id="KW-0597">Phosphoprotein</keyword>
<dbReference type="GO" id="GO:0005524">
    <property type="term" value="F:ATP binding"/>
    <property type="evidence" value="ECO:0007669"/>
    <property type="project" value="UniProtKB-KW"/>
</dbReference>
<dbReference type="CDD" id="cd16922">
    <property type="entry name" value="HATPase_EvgS-ArcB-TorS-like"/>
    <property type="match status" value="1"/>
</dbReference>
<dbReference type="InterPro" id="IPR036890">
    <property type="entry name" value="HATPase_C_sf"/>
</dbReference>
<keyword evidence="11" id="KW-0804">Transcription</keyword>
<keyword evidence="8" id="KW-0902">Two-component regulatory system</keyword>
<dbReference type="InterPro" id="IPR003594">
    <property type="entry name" value="HATPase_dom"/>
</dbReference>
<dbReference type="RefSeq" id="WP_149097792.1">
    <property type="nucleotide sequence ID" value="NZ_BMMG01000002.1"/>
</dbReference>
<dbReference type="Gene3D" id="2.130.10.10">
    <property type="entry name" value="YVTN repeat-like/Quinoprotein amine dehydrogenase"/>
    <property type="match status" value="2"/>
</dbReference>
<gene>
    <name evidence="17" type="ORF">FOE74_06565</name>
</gene>
<dbReference type="InterPro" id="IPR036097">
    <property type="entry name" value="HisK_dim/P_sf"/>
</dbReference>
<evidence type="ECO:0000256" key="11">
    <source>
        <dbReference type="ARBA" id="ARBA00023163"/>
    </source>
</evidence>
<dbReference type="InterPro" id="IPR018062">
    <property type="entry name" value="HTH_AraC-typ_CS"/>
</dbReference>
<evidence type="ECO:0000313" key="17">
    <source>
        <dbReference type="EMBL" id="KAA6435601.1"/>
    </source>
</evidence>
<feature type="modified residue" description="4-aspartylphosphate" evidence="12">
    <location>
        <position position="1175"/>
    </location>
</feature>
<dbReference type="Gene3D" id="3.30.565.10">
    <property type="entry name" value="Histidine kinase-like ATPase, C-terminal domain"/>
    <property type="match status" value="1"/>
</dbReference>
<dbReference type="InterPro" id="IPR003661">
    <property type="entry name" value="HisK_dim/P_dom"/>
</dbReference>